<dbReference type="EMBL" id="FOIZ01000002">
    <property type="protein sequence ID" value="SEW37943.1"/>
    <property type="molecule type" value="Genomic_DNA"/>
</dbReference>
<evidence type="ECO:0000256" key="3">
    <source>
        <dbReference type="ARBA" id="ARBA00023277"/>
    </source>
</evidence>
<dbReference type="GO" id="GO:0006006">
    <property type="term" value="P:glucose metabolic process"/>
    <property type="evidence" value="ECO:0007669"/>
    <property type="project" value="TreeGrafter"/>
</dbReference>
<dbReference type="Pfam" id="PF01263">
    <property type="entry name" value="Aldose_epim"/>
    <property type="match status" value="1"/>
</dbReference>
<dbReference type="PANTHER" id="PTHR10091:SF49">
    <property type="entry name" value="ALDOSE 1-EPIMERASE"/>
    <property type="match status" value="1"/>
</dbReference>
<dbReference type="PANTHER" id="PTHR10091">
    <property type="entry name" value="ALDOSE-1-EPIMERASE"/>
    <property type="match status" value="1"/>
</dbReference>
<organism evidence="5 6">
    <name type="scientific">Cognatiyoonia koreensis</name>
    <dbReference type="NCBI Taxonomy" id="364200"/>
    <lineage>
        <taxon>Bacteria</taxon>
        <taxon>Pseudomonadati</taxon>
        <taxon>Pseudomonadota</taxon>
        <taxon>Alphaproteobacteria</taxon>
        <taxon>Rhodobacterales</taxon>
        <taxon>Paracoccaceae</taxon>
        <taxon>Cognatiyoonia</taxon>
    </lineage>
</organism>
<comment type="similarity">
    <text evidence="1">Belongs to the aldose epimerase family.</text>
</comment>
<dbReference type="GO" id="GO:0004034">
    <property type="term" value="F:aldose 1-epimerase activity"/>
    <property type="evidence" value="ECO:0007669"/>
    <property type="project" value="TreeGrafter"/>
</dbReference>
<dbReference type="InterPro" id="IPR008183">
    <property type="entry name" value="Aldose_1/G6P_1-epimerase"/>
</dbReference>
<dbReference type="RefSeq" id="WP_089995032.1">
    <property type="nucleotide sequence ID" value="NZ_FOIZ01000002.1"/>
</dbReference>
<keyword evidence="3" id="KW-0119">Carbohydrate metabolism</keyword>
<evidence type="ECO:0000313" key="5">
    <source>
        <dbReference type="EMBL" id="SEW37943.1"/>
    </source>
</evidence>
<dbReference type="CDD" id="cd09019">
    <property type="entry name" value="galactose_mutarotase_like"/>
    <property type="match status" value="1"/>
</dbReference>
<dbReference type="InterPro" id="IPR014718">
    <property type="entry name" value="GH-type_carb-bd"/>
</dbReference>
<accession>A0A1I0RAW9</accession>
<dbReference type="OrthoDB" id="9779408at2"/>
<evidence type="ECO:0000256" key="1">
    <source>
        <dbReference type="ARBA" id="ARBA00006206"/>
    </source>
</evidence>
<reference evidence="5 6" key="1">
    <citation type="submission" date="2016-10" db="EMBL/GenBank/DDBJ databases">
        <authorList>
            <person name="de Groot N.N."/>
        </authorList>
    </citation>
    <scope>NUCLEOTIDE SEQUENCE [LARGE SCALE GENOMIC DNA]</scope>
    <source>
        <strain evidence="5 6">DSM 17925</strain>
    </source>
</reference>
<name>A0A1I0RAW9_9RHOB</name>
<sequence length="329" mass="35675">MIFGTTSTGDDVAQLTIASGDLTVSLLTWGAIVQDVRLAGIDRSLTLGSDSIADYESDMRHHGSLIGPIANRISTARVLIDGMMYELERNQDGAIHLHSGAQATHRRNWEVLASSPTEVTLRCILIDGACGLPGNREITATFAVSKPATLTLTVTGKTDAPTLMNFANHSYWNFDGTDTWDGHRLQIHADSFLPATPQNYPTGEIADVEDTAMDFRQLRQISPENPPLDNNFCLSGSRGPVRDVLTLQGSSGVGMTVATDQPGIQIYDGRDAMRPARANYEGLAIEAQGWPDAPNNPTFPSIRVTPDTPYQQTTRFSFYKSAKPPTPNA</sequence>
<dbReference type="STRING" id="364200.SAMN04488515_2413"/>
<dbReference type="GO" id="GO:0030246">
    <property type="term" value="F:carbohydrate binding"/>
    <property type="evidence" value="ECO:0007669"/>
    <property type="project" value="InterPro"/>
</dbReference>
<feature type="region of interest" description="Disordered" evidence="4">
    <location>
        <begin position="288"/>
        <end position="308"/>
    </location>
</feature>
<evidence type="ECO:0000256" key="4">
    <source>
        <dbReference type="SAM" id="MobiDB-lite"/>
    </source>
</evidence>
<dbReference type="Proteomes" id="UP000199167">
    <property type="component" value="Unassembled WGS sequence"/>
</dbReference>
<protein>
    <submittedName>
        <fullName evidence="5">Aldose 1-epimerase</fullName>
    </submittedName>
</protein>
<dbReference type="Gene3D" id="2.70.98.10">
    <property type="match status" value="1"/>
</dbReference>
<dbReference type="AlphaFoldDB" id="A0A1I0RAW9"/>
<evidence type="ECO:0000256" key="2">
    <source>
        <dbReference type="ARBA" id="ARBA00023235"/>
    </source>
</evidence>
<dbReference type="SUPFAM" id="SSF74650">
    <property type="entry name" value="Galactose mutarotase-like"/>
    <property type="match status" value="1"/>
</dbReference>
<dbReference type="GO" id="GO:0033499">
    <property type="term" value="P:galactose catabolic process via UDP-galactose, Leloir pathway"/>
    <property type="evidence" value="ECO:0007669"/>
    <property type="project" value="TreeGrafter"/>
</dbReference>
<evidence type="ECO:0000313" key="6">
    <source>
        <dbReference type="Proteomes" id="UP000199167"/>
    </source>
</evidence>
<proteinExistence type="inferred from homology"/>
<dbReference type="InterPro" id="IPR047215">
    <property type="entry name" value="Galactose_mutarotase-like"/>
</dbReference>
<dbReference type="InterPro" id="IPR011013">
    <property type="entry name" value="Gal_mutarotase_sf_dom"/>
</dbReference>
<keyword evidence="6" id="KW-1185">Reference proteome</keyword>
<gene>
    <name evidence="5" type="ORF">SAMN04488515_2413</name>
</gene>
<keyword evidence="2" id="KW-0413">Isomerase</keyword>